<feature type="transmembrane region" description="Helical" evidence="7">
    <location>
        <begin position="278"/>
        <end position="308"/>
    </location>
</feature>
<dbReference type="EMBL" id="NKYE01000004">
    <property type="protein sequence ID" value="OZM73595.1"/>
    <property type="molecule type" value="Genomic_DNA"/>
</dbReference>
<evidence type="ECO:0000256" key="3">
    <source>
        <dbReference type="ARBA" id="ARBA00022692"/>
    </source>
</evidence>
<comment type="subcellular location">
    <subcellularLocation>
        <location evidence="1">Membrane</location>
        <topology evidence="1">Multi-pass membrane protein</topology>
    </subcellularLocation>
</comment>
<dbReference type="OrthoDB" id="9793589at2"/>
<organism evidence="9 10">
    <name type="scientific">Amycolatopsis antarctica</name>
    <dbReference type="NCBI Taxonomy" id="1854586"/>
    <lineage>
        <taxon>Bacteria</taxon>
        <taxon>Bacillati</taxon>
        <taxon>Actinomycetota</taxon>
        <taxon>Actinomycetes</taxon>
        <taxon>Pseudonocardiales</taxon>
        <taxon>Pseudonocardiaceae</taxon>
        <taxon>Amycolatopsis</taxon>
    </lineage>
</organism>
<evidence type="ECO:0000256" key="2">
    <source>
        <dbReference type="ARBA" id="ARBA00022448"/>
    </source>
</evidence>
<proteinExistence type="predicted"/>
<dbReference type="InterPro" id="IPR038770">
    <property type="entry name" value="Na+/solute_symporter_sf"/>
</dbReference>
<dbReference type="GO" id="GO:1902600">
    <property type="term" value="P:proton transmembrane transport"/>
    <property type="evidence" value="ECO:0007669"/>
    <property type="project" value="InterPro"/>
</dbReference>
<keyword evidence="5" id="KW-0406">Ion transport</keyword>
<feature type="transmembrane region" description="Helical" evidence="7">
    <location>
        <begin position="328"/>
        <end position="351"/>
    </location>
</feature>
<feature type="transmembrane region" description="Helical" evidence="7">
    <location>
        <begin position="213"/>
        <end position="238"/>
    </location>
</feature>
<dbReference type="PANTHER" id="PTHR32468:SF0">
    <property type="entry name" value="K(+)_H(+) ANTIPORTER 1"/>
    <property type="match status" value="1"/>
</dbReference>
<feature type="transmembrane region" description="Helical" evidence="7">
    <location>
        <begin position="16"/>
        <end position="38"/>
    </location>
</feature>
<dbReference type="InterPro" id="IPR050794">
    <property type="entry name" value="CPA2_transporter"/>
</dbReference>
<dbReference type="RefSeq" id="WP_094862112.1">
    <property type="nucleotide sequence ID" value="NZ_NKYE01000004.1"/>
</dbReference>
<feature type="transmembrane region" description="Helical" evidence="7">
    <location>
        <begin position="113"/>
        <end position="131"/>
    </location>
</feature>
<evidence type="ECO:0000313" key="10">
    <source>
        <dbReference type="Proteomes" id="UP000242444"/>
    </source>
</evidence>
<reference evidence="9 10" key="1">
    <citation type="submission" date="2017-07" db="EMBL/GenBank/DDBJ databases">
        <title>Amycolatopsis antarcticus sp. nov., isolated from the surface of an Antarcticus brown macroalga.</title>
        <authorList>
            <person name="Wang J."/>
            <person name="Leiva S."/>
            <person name="Huang J."/>
            <person name="Huang Y."/>
        </authorList>
    </citation>
    <scope>NUCLEOTIDE SEQUENCE [LARGE SCALE GENOMIC DNA]</scope>
    <source>
        <strain evidence="9 10">AU-G6</strain>
    </source>
</reference>
<feature type="transmembrane region" description="Helical" evidence="7">
    <location>
        <begin position="420"/>
        <end position="440"/>
    </location>
</feature>
<evidence type="ECO:0000256" key="6">
    <source>
        <dbReference type="ARBA" id="ARBA00023136"/>
    </source>
</evidence>
<evidence type="ECO:0000259" key="8">
    <source>
        <dbReference type="Pfam" id="PF00999"/>
    </source>
</evidence>
<feature type="transmembrane region" description="Helical" evidence="7">
    <location>
        <begin position="143"/>
        <end position="166"/>
    </location>
</feature>
<dbReference type="InterPro" id="IPR006153">
    <property type="entry name" value="Cation/H_exchanger_TM"/>
</dbReference>
<feature type="transmembrane region" description="Helical" evidence="7">
    <location>
        <begin position="358"/>
        <end position="380"/>
    </location>
</feature>
<keyword evidence="3 7" id="KW-0812">Transmembrane</keyword>
<evidence type="ECO:0000256" key="5">
    <source>
        <dbReference type="ARBA" id="ARBA00023065"/>
    </source>
</evidence>
<gene>
    <name evidence="9" type="ORF">CFN78_08665</name>
</gene>
<evidence type="ECO:0000256" key="7">
    <source>
        <dbReference type="SAM" id="Phobius"/>
    </source>
</evidence>
<dbReference type="GO" id="GO:0015297">
    <property type="term" value="F:antiporter activity"/>
    <property type="evidence" value="ECO:0007669"/>
    <property type="project" value="InterPro"/>
</dbReference>
<dbReference type="AlphaFoldDB" id="A0A263D872"/>
<keyword evidence="4 7" id="KW-1133">Transmembrane helix</keyword>
<comment type="caution">
    <text evidence="9">The sequence shown here is derived from an EMBL/GenBank/DDBJ whole genome shotgun (WGS) entry which is preliminary data.</text>
</comment>
<evidence type="ECO:0000256" key="4">
    <source>
        <dbReference type="ARBA" id="ARBA00022989"/>
    </source>
</evidence>
<dbReference type="Gene3D" id="1.20.1530.20">
    <property type="match status" value="1"/>
</dbReference>
<feature type="transmembrane region" description="Helical" evidence="7">
    <location>
        <begin position="178"/>
        <end position="201"/>
    </location>
</feature>
<evidence type="ECO:0000256" key="1">
    <source>
        <dbReference type="ARBA" id="ARBA00004141"/>
    </source>
</evidence>
<dbReference type="InParanoid" id="A0A263D872"/>
<feature type="transmembrane region" description="Helical" evidence="7">
    <location>
        <begin position="50"/>
        <end position="71"/>
    </location>
</feature>
<dbReference type="GO" id="GO:0016020">
    <property type="term" value="C:membrane"/>
    <property type="evidence" value="ECO:0007669"/>
    <property type="project" value="UniProtKB-SubCell"/>
</dbReference>
<feature type="transmembrane region" description="Helical" evidence="7">
    <location>
        <begin position="244"/>
        <end position="266"/>
    </location>
</feature>
<dbReference type="Pfam" id="PF00999">
    <property type="entry name" value="Na_H_Exchanger"/>
    <property type="match status" value="1"/>
</dbReference>
<dbReference type="PANTHER" id="PTHR32468">
    <property type="entry name" value="CATION/H + ANTIPORTER"/>
    <property type="match status" value="1"/>
</dbReference>
<evidence type="ECO:0000313" key="9">
    <source>
        <dbReference type="EMBL" id="OZM73595.1"/>
    </source>
</evidence>
<sequence length="464" mass="47597">MTSVSVIAAGRSRRTWLGMAAGLVILIGAATMWGPALFRAGDGREGVDPVARFLLAVAVILFVCHMFGALLRRWKQPPVLGEILGGLVLGPSALGLVWPGAQDWLFPADVLESLDKAAQLGLIVFMFLLGCELRTDNIGSKRTVGAAVLGGMGLPFAAGVGIALAAQPMLASGSASRTAYVLFFGLALSITALPVLARILVDLGIDRSRLGAMSLSCAAIGDGVAWTVLTVILAATGLSGTGDIATTAGLAVALVLVTFLCVRPALVALVRRMRSEQLLLAVLAVGAIGFAALTQVIGLHPVIGAFLFGAAVPRDSAVVERISTQLQGFTIAILLPLFFAGVGLGTSVGLLGADAGHWLLLAGILLAATVTKFVGAGGAARLTGMPARQAIQLGTLMNCRGVTELVIATIGLQYGLINQLGFTILVLVAVITTAATGPLMRVFTRHDPVLADGLLPGHEPARTS</sequence>
<name>A0A263D872_9PSEU</name>
<keyword evidence="6 7" id="KW-0472">Membrane</keyword>
<feature type="domain" description="Cation/H+ exchanger transmembrane" evidence="8">
    <location>
        <begin position="61"/>
        <end position="438"/>
    </location>
</feature>
<accession>A0A263D872</accession>
<protein>
    <submittedName>
        <fullName evidence="9">Cation/H(+) antiporter</fullName>
    </submittedName>
</protein>
<keyword evidence="2" id="KW-0813">Transport</keyword>
<dbReference type="Proteomes" id="UP000242444">
    <property type="component" value="Unassembled WGS sequence"/>
</dbReference>
<keyword evidence="10" id="KW-1185">Reference proteome</keyword>
<feature type="transmembrane region" description="Helical" evidence="7">
    <location>
        <begin position="83"/>
        <end position="101"/>
    </location>
</feature>